<comment type="subcellular location">
    <subcellularLocation>
        <location evidence="1">Nucleus</location>
    </subcellularLocation>
</comment>
<dbReference type="GO" id="GO:0008270">
    <property type="term" value="F:zinc ion binding"/>
    <property type="evidence" value="ECO:0007669"/>
    <property type="project" value="UniProtKB-KW"/>
</dbReference>
<reference evidence="10" key="2">
    <citation type="submission" date="2015-06" db="UniProtKB">
        <authorList>
            <consortium name="EnsemblMetazoa"/>
        </authorList>
    </citation>
    <scope>IDENTIFICATION</scope>
</reference>
<dbReference type="InterPro" id="IPR036236">
    <property type="entry name" value="Znf_C2H2_sf"/>
</dbReference>
<keyword evidence="5" id="KW-0862">Zinc</keyword>
<dbReference type="Pfam" id="PF00096">
    <property type="entry name" value="zf-C2H2"/>
    <property type="match status" value="2"/>
</dbReference>
<dbReference type="EMBL" id="CAQQ02112110">
    <property type="status" value="NOT_ANNOTATED_CDS"/>
    <property type="molecule type" value="Genomic_DNA"/>
</dbReference>
<evidence type="ECO:0000256" key="1">
    <source>
        <dbReference type="ARBA" id="ARBA00004123"/>
    </source>
</evidence>
<name>T1GA93_MEGSC</name>
<feature type="compositionally biased region" description="Polar residues" evidence="8">
    <location>
        <begin position="347"/>
        <end position="360"/>
    </location>
</feature>
<dbReference type="Proteomes" id="UP000015102">
    <property type="component" value="Unassembled WGS sequence"/>
</dbReference>
<feature type="domain" description="C2H2-type" evidence="9">
    <location>
        <begin position="45"/>
        <end position="72"/>
    </location>
</feature>
<dbReference type="PANTHER" id="PTHR24379">
    <property type="entry name" value="KRAB AND ZINC FINGER DOMAIN-CONTAINING"/>
    <property type="match status" value="1"/>
</dbReference>
<evidence type="ECO:0000256" key="2">
    <source>
        <dbReference type="ARBA" id="ARBA00022723"/>
    </source>
</evidence>
<evidence type="ECO:0000256" key="3">
    <source>
        <dbReference type="ARBA" id="ARBA00022737"/>
    </source>
</evidence>
<dbReference type="AlphaFoldDB" id="T1GA93"/>
<feature type="domain" description="C2H2-type" evidence="9">
    <location>
        <begin position="291"/>
        <end position="313"/>
    </location>
</feature>
<organism evidence="10 11">
    <name type="scientific">Megaselia scalaris</name>
    <name type="common">Humpbacked fly</name>
    <name type="synonym">Phora scalaris</name>
    <dbReference type="NCBI Taxonomy" id="36166"/>
    <lineage>
        <taxon>Eukaryota</taxon>
        <taxon>Metazoa</taxon>
        <taxon>Ecdysozoa</taxon>
        <taxon>Arthropoda</taxon>
        <taxon>Hexapoda</taxon>
        <taxon>Insecta</taxon>
        <taxon>Pterygota</taxon>
        <taxon>Neoptera</taxon>
        <taxon>Endopterygota</taxon>
        <taxon>Diptera</taxon>
        <taxon>Brachycera</taxon>
        <taxon>Muscomorpha</taxon>
        <taxon>Platypezoidea</taxon>
        <taxon>Phoridae</taxon>
        <taxon>Megaseliini</taxon>
        <taxon>Megaselia</taxon>
    </lineage>
</organism>
<dbReference type="PROSITE" id="PS50157">
    <property type="entry name" value="ZINC_FINGER_C2H2_2"/>
    <property type="match status" value="4"/>
</dbReference>
<feature type="compositionally biased region" description="Basic and acidic residues" evidence="8">
    <location>
        <begin position="378"/>
        <end position="392"/>
    </location>
</feature>
<dbReference type="EMBL" id="CAQQ02112112">
    <property type="status" value="NOT_ANNOTATED_CDS"/>
    <property type="molecule type" value="Genomic_DNA"/>
</dbReference>
<keyword evidence="11" id="KW-1185">Reference proteome</keyword>
<evidence type="ECO:0000259" key="9">
    <source>
        <dbReference type="PROSITE" id="PS50157"/>
    </source>
</evidence>
<dbReference type="InterPro" id="IPR013087">
    <property type="entry name" value="Znf_C2H2_type"/>
</dbReference>
<dbReference type="FunFam" id="3.30.160.60:FF:001182">
    <property type="entry name" value="Zinc finger, C2H2 type"/>
    <property type="match status" value="1"/>
</dbReference>
<dbReference type="PANTHER" id="PTHR24379:SF121">
    <property type="entry name" value="C2H2-TYPE DOMAIN-CONTAINING PROTEIN"/>
    <property type="match status" value="1"/>
</dbReference>
<evidence type="ECO:0000256" key="7">
    <source>
        <dbReference type="PROSITE-ProRule" id="PRU00042"/>
    </source>
</evidence>
<proteinExistence type="predicted"/>
<dbReference type="HOGENOM" id="CLU_693166_0_0_1"/>
<feature type="domain" description="C2H2-type" evidence="9">
    <location>
        <begin position="101"/>
        <end position="128"/>
    </location>
</feature>
<keyword evidence="6" id="KW-0539">Nucleus</keyword>
<evidence type="ECO:0000313" key="10">
    <source>
        <dbReference type="EnsemblMetazoa" id="MESCA000143-PA"/>
    </source>
</evidence>
<keyword evidence="2" id="KW-0479">Metal-binding</keyword>
<dbReference type="SMART" id="SM00355">
    <property type="entry name" value="ZnF_C2H2"/>
    <property type="match status" value="6"/>
</dbReference>
<evidence type="ECO:0000256" key="4">
    <source>
        <dbReference type="ARBA" id="ARBA00022771"/>
    </source>
</evidence>
<protein>
    <recommendedName>
        <fullName evidence="9">C2H2-type domain-containing protein</fullName>
    </recommendedName>
</protein>
<sequence>MCHSNDNLISSALDPRHHQRDHKMIKMCDKCLTTIKLSHAEHLPFKCEYCARLFKHKRSRDRHTKLHTGDRRYRCPHCEAAFSRSDHLKIHMKTHDNQKPFQCTICNRGYNTAAALTSHMQNHKKQAALLASGGALQPLNYSPRSTGSGSSNGSFKRRYNAIQPSPENGSGFIKIPQQDQIPNHHPQLTCEYCTMKFPSIPKIFHTKPSQAVEQLACALCLEPIAPTSETKLCENCCRKHNLTHKLNSYRYDAKMIMENRCNLCKMILPSSSRLREHLVEHTFVGCEERGFNCYICSAVFTIPSGLLNHMNEHGPNARPYDCNLCPEKFFFRAELDNHTIDHENGTIKVNNAPSSENITASSSSVSPKHHSPSPGVDIKTEVEDKLDENGKNEEEDEE</sequence>
<evidence type="ECO:0000256" key="6">
    <source>
        <dbReference type="ARBA" id="ARBA00023242"/>
    </source>
</evidence>
<keyword evidence="4 7" id="KW-0863">Zinc-finger</keyword>
<dbReference type="STRING" id="36166.T1GA93"/>
<evidence type="ECO:0000256" key="8">
    <source>
        <dbReference type="SAM" id="MobiDB-lite"/>
    </source>
</evidence>
<evidence type="ECO:0000256" key="5">
    <source>
        <dbReference type="ARBA" id="ARBA00022833"/>
    </source>
</evidence>
<dbReference type="PROSITE" id="PS00028">
    <property type="entry name" value="ZINC_FINGER_C2H2_1"/>
    <property type="match status" value="6"/>
</dbReference>
<accession>T1GA93</accession>
<evidence type="ECO:0000313" key="11">
    <source>
        <dbReference type="Proteomes" id="UP000015102"/>
    </source>
</evidence>
<reference evidence="11" key="1">
    <citation type="submission" date="2013-02" db="EMBL/GenBank/DDBJ databases">
        <authorList>
            <person name="Hughes D."/>
        </authorList>
    </citation>
    <scope>NUCLEOTIDE SEQUENCE</scope>
    <source>
        <strain>Durham</strain>
        <strain evidence="11">NC isolate 2 -- Noor lab</strain>
    </source>
</reference>
<dbReference type="SUPFAM" id="SSF57667">
    <property type="entry name" value="beta-beta-alpha zinc fingers"/>
    <property type="match status" value="3"/>
</dbReference>
<dbReference type="Gene3D" id="3.30.160.60">
    <property type="entry name" value="Classic Zinc Finger"/>
    <property type="match status" value="3"/>
</dbReference>
<feature type="domain" description="C2H2-type" evidence="9">
    <location>
        <begin position="73"/>
        <end position="100"/>
    </location>
</feature>
<dbReference type="OMA" id="MIMENRC"/>
<feature type="region of interest" description="Disordered" evidence="8">
    <location>
        <begin position="344"/>
        <end position="398"/>
    </location>
</feature>
<dbReference type="GO" id="GO:0005634">
    <property type="term" value="C:nucleus"/>
    <property type="evidence" value="ECO:0007669"/>
    <property type="project" value="UniProtKB-SubCell"/>
</dbReference>
<dbReference type="EnsemblMetazoa" id="MESCA000143-RA">
    <property type="protein sequence ID" value="MESCA000143-PA"/>
    <property type="gene ID" value="MESCA000143"/>
</dbReference>
<dbReference type="EMBL" id="CAQQ02112111">
    <property type="status" value="NOT_ANNOTATED_CDS"/>
    <property type="molecule type" value="Genomic_DNA"/>
</dbReference>
<dbReference type="EMBL" id="CAQQ02112113">
    <property type="status" value="NOT_ANNOTATED_CDS"/>
    <property type="molecule type" value="Genomic_DNA"/>
</dbReference>
<dbReference type="FunFam" id="3.30.160.60:FF:000446">
    <property type="entry name" value="Zinc finger protein"/>
    <property type="match status" value="1"/>
</dbReference>
<keyword evidence="3" id="KW-0677">Repeat</keyword>